<name>A0A1T0A8P1_9GAMM</name>
<protein>
    <submittedName>
        <fullName evidence="1">Uncharacterized protein</fullName>
    </submittedName>
</protein>
<dbReference type="AlphaFoldDB" id="A0A1T0A8P1"/>
<evidence type="ECO:0000313" key="4">
    <source>
        <dbReference type="Proteomes" id="UP000255279"/>
    </source>
</evidence>
<dbReference type="EMBL" id="UGQE01000004">
    <property type="protein sequence ID" value="STZ14450.1"/>
    <property type="molecule type" value="Genomic_DNA"/>
</dbReference>
<gene>
    <name evidence="1" type="ORF">B0181_02100</name>
    <name evidence="2" type="ORF">NCTC10293_02044</name>
</gene>
<accession>A0A1T0A8P1</accession>
<evidence type="ECO:0000313" key="2">
    <source>
        <dbReference type="EMBL" id="STZ14450.1"/>
    </source>
</evidence>
<organism evidence="1 3">
    <name type="scientific">Moraxella caviae</name>
    <dbReference type="NCBI Taxonomy" id="34060"/>
    <lineage>
        <taxon>Bacteria</taxon>
        <taxon>Pseudomonadati</taxon>
        <taxon>Pseudomonadota</taxon>
        <taxon>Gammaproteobacteria</taxon>
        <taxon>Moraxellales</taxon>
        <taxon>Moraxellaceae</taxon>
        <taxon>Moraxella</taxon>
    </lineage>
</organism>
<evidence type="ECO:0000313" key="3">
    <source>
        <dbReference type="Proteomes" id="UP000190435"/>
    </source>
</evidence>
<proteinExistence type="predicted"/>
<reference evidence="1 3" key="1">
    <citation type="submission" date="2017-02" db="EMBL/GenBank/DDBJ databases">
        <title>Draft genome sequence of Moraxella caviae CCUG 355 type strain.</title>
        <authorList>
            <person name="Engstrom-Jakobsson H."/>
            <person name="Salva-Serra F."/>
            <person name="Thorell K."/>
            <person name="Gonzales-Siles L."/>
            <person name="Karlsson R."/>
            <person name="Boulund F."/>
            <person name="Engstrand L."/>
            <person name="Moore E."/>
        </authorList>
    </citation>
    <scope>NUCLEOTIDE SEQUENCE [LARGE SCALE GENOMIC DNA]</scope>
    <source>
        <strain evidence="1 3">CCUG 355</strain>
    </source>
</reference>
<dbReference type="RefSeq" id="WP_078275835.1">
    <property type="nucleotide sequence ID" value="NZ_CAACXO010000006.1"/>
</dbReference>
<dbReference type="EMBL" id="MUXU01000017">
    <property type="protein sequence ID" value="OOR92094.1"/>
    <property type="molecule type" value="Genomic_DNA"/>
</dbReference>
<reference evidence="2 4" key="2">
    <citation type="submission" date="2018-06" db="EMBL/GenBank/DDBJ databases">
        <authorList>
            <consortium name="Pathogen Informatics"/>
            <person name="Doyle S."/>
        </authorList>
    </citation>
    <scope>NUCLEOTIDE SEQUENCE [LARGE SCALE GENOMIC DNA]</scope>
    <source>
        <strain evidence="2 4">NCTC10293</strain>
    </source>
</reference>
<dbReference type="Proteomes" id="UP000190435">
    <property type="component" value="Unassembled WGS sequence"/>
</dbReference>
<evidence type="ECO:0000313" key="1">
    <source>
        <dbReference type="EMBL" id="OOR92094.1"/>
    </source>
</evidence>
<keyword evidence="3" id="KW-1185">Reference proteome</keyword>
<dbReference type="Proteomes" id="UP000255279">
    <property type="component" value="Unassembled WGS sequence"/>
</dbReference>
<sequence length="62" mass="7037">MNTTTIFRTIAQRISQLADFDPKQWTTANQNYTPPHGLVLALNGFHKTSNHKRTAVQNLKLS</sequence>